<proteinExistence type="predicted"/>
<dbReference type="EMBL" id="QLMA01000008">
    <property type="protein sequence ID" value="RAJ76668.1"/>
    <property type="molecule type" value="Genomic_DNA"/>
</dbReference>
<dbReference type="Proteomes" id="UP000249819">
    <property type="component" value="Unassembled WGS sequence"/>
</dbReference>
<protein>
    <submittedName>
        <fullName evidence="2">Uncharacterized protein YbjT (DUF2867 family)</fullName>
    </submittedName>
</protein>
<comment type="caution">
    <text evidence="2">The sequence shown here is derived from an EMBL/GenBank/DDBJ whole genome shotgun (WGS) entry which is preliminary data.</text>
</comment>
<keyword evidence="3" id="KW-1185">Reference proteome</keyword>
<reference evidence="2 3" key="1">
    <citation type="submission" date="2018-06" db="EMBL/GenBank/DDBJ databases">
        <title>Genomic Encyclopedia of Archaeal and Bacterial Type Strains, Phase II (KMG-II): from individual species to whole genera.</title>
        <authorList>
            <person name="Goeker M."/>
        </authorList>
    </citation>
    <scope>NUCLEOTIDE SEQUENCE [LARGE SCALE GENOMIC DNA]</scope>
    <source>
        <strain evidence="2 3">DSM 29821</strain>
    </source>
</reference>
<gene>
    <name evidence="2" type="ORF">CLV59_108188</name>
</gene>
<accession>A0A327VRT9</accession>
<dbReference type="Gene3D" id="3.40.50.720">
    <property type="entry name" value="NAD(P)-binding Rossmann-like Domain"/>
    <property type="match status" value="1"/>
</dbReference>
<dbReference type="RefSeq" id="WP_111594384.1">
    <property type="nucleotide sequence ID" value="NZ_QLMA01000008.1"/>
</dbReference>
<evidence type="ECO:0000313" key="2">
    <source>
        <dbReference type="EMBL" id="RAJ76668.1"/>
    </source>
</evidence>
<dbReference type="SUPFAM" id="SSF51735">
    <property type="entry name" value="NAD(P)-binding Rossmann-fold domains"/>
    <property type="match status" value="1"/>
</dbReference>
<dbReference type="InterPro" id="IPR036291">
    <property type="entry name" value="NAD(P)-bd_dom_sf"/>
</dbReference>
<name>A0A327VRT9_9BACT</name>
<dbReference type="PANTHER" id="PTHR43162:SF1">
    <property type="entry name" value="PRESTALK A DIFFERENTIATION PROTEIN A"/>
    <property type="match status" value="1"/>
</dbReference>
<dbReference type="Pfam" id="PF13460">
    <property type="entry name" value="NAD_binding_10"/>
    <property type="match status" value="1"/>
</dbReference>
<sequence>MKNNKITVFGASGNIGSLLIHLLSKAQIETIAVTRNCHNTTDFPFSRWVQADMSHKESLYATMENSKAVFLLSGNSPTVVEEQKNVIDVAKEMAIKHIVKLSSGAADPNSRFYVPYSHGQIENYLIASGIHYTILRPNGIMQNWLGEIADAVRKERKFYEATGDGKRAHVDRRDISDVAFKCLTVPETHFDKIYFLTSDKAVNYYDVATAISNVIHEEVIYCPISFEQAKQDMEEKNMPATLIETFLAYDAAQRNGETEIVTDCVRTILGCPPRTLETFIADHATYFQ</sequence>
<feature type="domain" description="NAD(P)-binding" evidence="1">
    <location>
        <begin position="10"/>
        <end position="184"/>
    </location>
</feature>
<dbReference type="InterPro" id="IPR051604">
    <property type="entry name" value="Ergot_Alk_Oxidoreductase"/>
</dbReference>
<organism evidence="2 3">
    <name type="scientific">Chitinophaga dinghuensis</name>
    <dbReference type="NCBI Taxonomy" id="1539050"/>
    <lineage>
        <taxon>Bacteria</taxon>
        <taxon>Pseudomonadati</taxon>
        <taxon>Bacteroidota</taxon>
        <taxon>Chitinophagia</taxon>
        <taxon>Chitinophagales</taxon>
        <taxon>Chitinophagaceae</taxon>
        <taxon>Chitinophaga</taxon>
    </lineage>
</organism>
<dbReference type="AlphaFoldDB" id="A0A327VRT9"/>
<dbReference type="Gene3D" id="3.90.25.10">
    <property type="entry name" value="UDP-galactose 4-epimerase, domain 1"/>
    <property type="match status" value="1"/>
</dbReference>
<evidence type="ECO:0000259" key="1">
    <source>
        <dbReference type="Pfam" id="PF13460"/>
    </source>
</evidence>
<dbReference type="PANTHER" id="PTHR43162">
    <property type="match status" value="1"/>
</dbReference>
<dbReference type="InterPro" id="IPR016040">
    <property type="entry name" value="NAD(P)-bd_dom"/>
</dbReference>
<evidence type="ECO:0000313" key="3">
    <source>
        <dbReference type="Proteomes" id="UP000249819"/>
    </source>
</evidence>
<dbReference type="OrthoDB" id="9780595at2"/>